<dbReference type="Proteomes" id="UP001190700">
    <property type="component" value="Unassembled WGS sequence"/>
</dbReference>
<gene>
    <name evidence="2" type="ORF">CYMTET_29867</name>
</gene>
<dbReference type="AlphaFoldDB" id="A0AAE0FJY1"/>
<reference evidence="2 3" key="1">
    <citation type="journal article" date="2015" name="Genome Biol. Evol.">
        <title>Comparative Genomics of a Bacterivorous Green Alga Reveals Evolutionary Causalities and Consequences of Phago-Mixotrophic Mode of Nutrition.</title>
        <authorList>
            <person name="Burns J.A."/>
            <person name="Paasch A."/>
            <person name="Narechania A."/>
            <person name="Kim E."/>
        </authorList>
    </citation>
    <scope>NUCLEOTIDE SEQUENCE [LARGE SCALE GENOMIC DNA]</scope>
    <source>
        <strain evidence="2 3">PLY_AMNH</strain>
    </source>
</reference>
<evidence type="ECO:0000256" key="1">
    <source>
        <dbReference type="SAM" id="MobiDB-lite"/>
    </source>
</evidence>
<feature type="region of interest" description="Disordered" evidence="1">
    <location>
        <begin position="206"/>
        <end position="230"/>
    </location>
</feature>
<dbReference type="EMBL" id="LGRX02017064">
    <property type="protein sequence ID" value="KAK3261217.1"/>
    <property type="molecule type" value="Genomic_DNA"/>
</dbReference>
<proteinExistence type="predicted"/>
<accession>A0AAE0FJY1</accession>
<organism evidence="2 3">
    <name type="scientific">Cymbomonas tetramitiformis</name>
    <dbReference type="NCBI Taxonomy" id="36881"/>
    <lineage>
        <taxon>Eukaryota</taxon>
        <taxon>Viridiplantae</taxon>
        <taxon>Chlorophyta</taxon>
        <taxon>Pyramimonadophyceae</taxon>
        <taxon>Pyramimonadales</taxon>
        <taxon>Pyramimonadaceae</taxon>
        <taxon>Cymbomonas</taxon>
    </lineage>
</organism>
<comment type="caution">
    <text evidence="2">The sequence shown here is derived from an EMBL/GenBank/DDBJ whole genome shotgun (WGS) entry which is preliminary data.</text>
</comment>
<protein>
    <submittedName>
        <fullName evidence="2">Uncharacterized protein</fullName>
    </submittedName>
</protein>
<evidence type="ECO:0000313" key="2">
    <source>
        <dbReference type="EMBL" id="KAK3261217.1"/>
    </source>
</evidence>
<name>A0AAE0FJY1_9CHLO</name>
<sequence>MGDKDVLFEGTELHVGTLFAKIVAALQACFLAEDHVFASLFTLDDSVMVVRVEANKLLFSTLKLIVKPRSPAVVATDMLGVRFPADTGPQDVIADFNAAALTAGDARTPWTMRSMASFVPEDVECDVLAGHFQLALDLRDCERFPAPRFVHGEPEMFSARRTALDAHLPPARTFIADLIGAAGWELAPGEPGMGFNYLPVGSGSVSESGGSASGGSVSLSDDGSVSDGCA</sequence>
<evidence type="ECO:0000313" key="3">
    <source>
        <dbReference type="Proteomes" id="UP001190700"/>
    </source>
</evidence>
<keyword evidence="3" id="KW-1185">Reference proteome</keyword>